<dbReference type="AlphaFoldDB" id="A0A0A9G242"/>
<name>A0A0A9G242_ARUDO</name>
<sequence length="40" mass="4489">MCLTSGFGFACMDNTIFKLRHQQISLLFVSISFVIMSKCA</sequence>
<reference evidence="1" key="2">
    <citation type="journal article" date="2015" name="Data Brief">
        <title>Shoot transcriptome of the giant reed, Arundo donax.</title>
        <authorList>
            <person name="Barrero R.A."/>
            <person name="Guerrero F.D."/>
            <person name="Moolhuijzen P."/>
            <person name="Goolsby J.A."/>
            <person name="Tidwell J."/>
            <person name="Bellgard S.E."/>
            <person name="Bellgard M.I."/>
        </authorList>
    </citation>
    <scope>NUCLEOTIDE SEQUENCE</scope>
    <source>
        <tissue evidence="1">Shoot tissue taken approximately 20 cm above the soil surface</tissue>
    </source>
</reference>
<organism evidence="1">
    <name type="scientific">Arundo donax</name>
    <name type="common">Giant reed</name>
    <name type="synonym">Donax arundinaceus</name>
    <dbReference type="NCBI Taxonomy" id="35708"/>
    <lineage>
        <taxon>Eukaryota</taxon>
        <taxon>Viridiplantae</taxon>
        <taxon>Streptophyta</taxon>
        <taxon>Embryophyta</taxon>
        <taxon>Tracheophyta</taxon>
        <taxon>Spermatophyta</taxon>
        <taxon>Magnoliopsida</taxon>
        <taxon>Liliopsida</taxon>
        <taxon>Poales</taxon>
        <taxon>Poaceae</taxon>
        <taxon>PACMAD clade</taxon>
        <taxon>Arundinoideae</taxon>
        <taxon>Arundineae</taxon>
        <taxon>Arundo</taxon>
    </lineage>
</organism>
<accession>A0A0A9G242</accession>
<proteinExistence type="predicted"/>
<evidence type="ECO:0000313" key="1">
    <source>
        <dbReference type="EMBL" id="JAE16591.1"/>
    </source>
</evidence>
<protein>
    <submittedName>
        <fullName evidence="1">Uncharacterized protein</fullName>
    </submittedName>
</protein>
<reference evidence="1" key="1">
    <citation type="submission" date="2014-09" db="EMBL/GenBank/DDBJ databases">
        <authorList>
            <person name="Magalhaes I.L.F."/>
            <person name="Oliveira U."/>
            <person name="Santos F.R."/>
            <person name="Vidigal T.H.D.A."/>
            <person name="Brescovit A.D."/>
            <person name="Santos A.J."/>
        </authorList>
    </citation>
    <scope>NUCLEOTIDE SEQUENCE</scope>
    <source>
        <tissue evidence="1">Shoot tissue taken approximately 20 cm above the soil surface</tissue>
    </source>
</reference>
<dbReference type="EMBL" id="GBRH01181305">
    <property type="protein sequence ID" value="JAE16591.1"/>
    <property type="molecule type" value="Transcribed_RNA"/>
</dbReference>